<gene>
    <name evidence="2" type="ORF">NCTC10821_04625</name>
</gene>
<feature type="domain" description="FAD-binding" evidence="1">
    <location>
        <begin position="21"/>
        <end position="327"/>
    </location>
</feature>
<dbReference type="PANTHER" id="PTHR46865:SF8">
    <property type="entry name" value="POSSIBLE OXIDOREDUCTASE"/>
    <property type="match status" value="1"/>
</dbReference>
<dbReference type="EMBL" id="UGQT01000001">
    <property type="protein sequence ID" value="STZ61081.1"/>
    <property type="molecule type" value="Genomic_DNA"/>
</dbReference>
<dbReference type="InterPro" id="IPR051704">
    <property type="entry name" value="FAD_aromatic-hydroxylase"/>
</dbReference>
<dbReference type="PANTHER" id="PTHR46865">
    <property type="entry name" value="OXIDOREDUCTASE-RELATED"/>
    <property type="match status" value="1"/>
</dbReference>
<dbReference type="AlphaFoldDB" id="A0A378TJW3"/>
<dbReference type="Gene3D" id="3.30.9.10">
    <property type="entry name" value="D-Amino Acid Oxidase, subunit A, domain 2"/>
    <property type="match status" value="1"/>
</dbReference>
<proteinExistence type="predicted"/>
<name>A0A378TJW3_9MYCO</name>
<dbReference type="Proteomes" id="UP000254978">
    <property type="component" value="Unassembled WGS sequence"/>
</dbReference>
<dbReference type="PRINTS" id="PR00420">
    <property type="entry name" value="RNGMNOXGNASE"/>
</dbReference>
<organism evidence="2 3">
    <name type="scientific">Mycolicibacterium tokaiense</name>
    <dbReference type="NCBI Taxonomy" id="39695"/>
    <lineage>
        <taxon>Bacteria</taxon>
        <taxon>Bacillati</taxon>
        <taxon>Actinomycetota</taxon>
        <taxon>Actinomycetes</taxon>
        <taxon>Mycobacteriales</taxon>
        <taxon>Mycobacteriaceae</taxon>
        <taxon>Mycolicibacterium</taxon>
    </lineage>
</organism>
<dbReference type="Gene3D" id="3.50.50.60">
    <property type="entry name" value="FAD/NAD(P)-binding domain"/>
    <property type="match status" value="1"/>
</dbReference>
<evidence type="ECO:0000313" key="3">
    <source>
        <dbReference type="Proteomes" id="UP000254978"/>
    </source>
</evidence>
<dbReference type="Pfam" id="PF01494">
    <property type="entry name" value="FAD_binding_3"/>
    <property type="match status" value="1"/>
</dbReference>
<accession>A0A378TJW3</accession>
<keyword evidence="3" id="KW-1185">Reference proteome</keyword>
<sequence>MTVLVSMATHIERQQLSSQGRVLVVGMGVTGTATAARLRAAGWTPVIVERAEQRRRGGYFVGLFQSGMIAADRLGILAHLHDRNPEGRSYLANRAGRRGRTFSMKDLPGQPWLMLRGDAEEAAFATLPDDVEVRYSTVPTAIIQDDDGVDVTLYNTVTGQTVTERFALVVGADGLRSTVRKLAFGPHEDYLHRLGYMVAAFEFPGTPAGLEPGMSIQLVEPDRAMWVFAFADHNPTIMISYRTDDVDAEFTRPAPERIREVFSDRPLGATLSDVLDALDHTNDVLFDSAEQVRARSWHRGRVVLVGDAAWCVTLYAGMGVSAGLIGADLLGEVLERHPGDVATALSEWEHGLRPFIEEYQKVGLKQRPFFVPDAPRQIRMRWVLSALTRFAVGRRLLSKLLERSVEVRTSDITAMALQALPTTPAHQANPARV</sequence>
<evidence type="ECO:0000313" key="2">
    <source>
        <dbReference type="EMBL" id="STZ61081.1"/>
    </source>
</evidence>
<reference evidence="2 3" key="1">
    <citation type="submission" date="2018-06" db="EMBL/GenBank/DDBJ databases">
        <authorList>
            <consortium name="Pathogen Informatics"/>
            <person name="Doyle S."/>
        </authorList>
    </citation>
    <scope>NUCLEOTIDE SEQUENCE [LARGE SCALE GENOMIC DNA]</scope>
    <source>
        <strain evidence="2 3">NCTC10821</strain>
    </source>
</reference>
<dbReference type="InterPro" id="IPR002938">
    <property type="entry name" value="FAD-bd"/>
</dbReference>
<evidence type="ECO:0000259" key="1">
    <source>
        <dbReference type="Pfam" id="PF01494"/>
    </source>
</evidence>
<dbReference type="GO" id="GO:0071949">
    <property type="term" value="F:FAD binding"/>
    <property type="evidence" value="ECO:0007669"/>
    <property type="project" value="InterPro"/>
</dbReference>
<protein>
    <submittedName>
        <fullName evidence="2">2-polyprenyl-6-methoxyphenol hydroxylase-like oxidoreductase</fullName>
    </submittedName>
</protein>
<dbReference type="InterPro" id="IPR036188">
    <property type="entry name" value="FAD/NAD-bd_sf"/>
</dbReference>
<dbReference type="SUPFAM" id="SSF51905">
    <property type="entry name" value="FAD/NAD(P)-binding domain"/>
    <property type="match status" value="1"/>
</dbReference>